<proteinExistence type="predicted"/>
<dbReference type="SUPFAM" id="SSF54909">
    <property type="entry name" value="Dimeric alpha+beta barrel"/>
    <property type="match status" value="1"/>
</dbReference>
<dbReference type="Proteomes" id="UP000785200">
    <property type="component" value="Unassembled WGS sequence"/>
</dbReference>
<comment type="caution">
    <text evidence="1">The sequence shown here is derived from an EMBL/GenBank/DDBJ whole genome shotgun (WGS) entry which is preliminary data.</text>
</comment>
<organism evidence="1 2">
    <name type="scientific">Hyphodiscus hymeniophilus</name>
    <dbReference type="NCBI Taxonomy" id="353542"/>
    <lineage>
        <taxon>Eukaryota</taxon>
        <taxon>Fungi</taxon>
        <taxon>Dikarya</taxon>
        <taxon>Ascomycota</taxon>
        <taxon>Pezizomycotina</taxon>
        <taxon>Leotiomycetes</taxon>
        <taxon>Helotiales</taxon>
        <taxon>Hyphodiscaceae</taxon>
        <taxon>Hyphodiscus</taxon>
    </lineage>
</organism>
<dbReference type="OrthoDB" id="10011777at2759"/>
<protein>
    <recommendedName>
        <fullName evidence="3">ABM domain-containing protein</fullName>
    </recommendedName>
</protein>
<dbReference type="PANTHER" id="PTHR40624">
    <property type="entry name" value="BIOSYNTHESIS MONOOXYGENASE, PUTATIVE (AFU_ORTHOLOGUE AFUA_1G12025)-RELATED"/>
    <property type="match status" value="1"/>
</dbReference>
<dbReference type="PANTHER" id="PTHR40624:SF1">
    <property type="entry name" value="BIOSYNTHESIS MONOOXYGENASE, PUTATIVE (AFU_ORTHOLOGUE AFUA_1G12025)-RELATED"/>
    <property type="match status" value="1"/>
</dbReference>
<dbReference type="EMBL" id="VNKQ01000013">
    <property type="protein sequence ID" value="KAG0647264.1"/>
    <property type="molecule type" value="Genomic_DNA"/>
</dbReference>
<keyword evidence="2" id="KW-1185">Reference proteome</keyword>
<evidence type="ECO:0000313" key="1">
    <source>
        <dbReference type="EMBL" id="KAG0647264.1"/>
    </source>
</evidence>
<accession>A0A9P7AV60</accession>
<evidence type="ECO:0000313" key="2">
    <source>
        <dbReference type="Proteomes" id="UP000785200"/>
    </source>
</evidence>
<name>A0A9P7AV60_9HELO</name>
<dbReference type="AlphaFoldDB" id="A0A9P7AV60"/>
<evidence type="ECO:0008006" key="3">
    <source>
        <dbReference type="Google" id="ProtNLM"/>
    </source>
</evidence>
<gene>
    <name evidence="1" type="ORF">D0Z07_7079</name>
</gene>
<reference evidence="1" key="1">
    <citation type="submission" date="2019-07" db="EMBL/GenBank/DDBJ databases">
        <title>Hyphodiscus hymeniophilus genome sequencing and assembly.</title>
        <authorList>
            <person name="Kramer G."/>
            <person name="Nodwell J."/>
        </authorList>
    </citation>
    <scope>NUCLEOTIDE SEQUENCE</scope>
    <source>
        <strain evidence="1">ATCC 34498</strain>
    </source>
</reference>
<dbReference type="InterPro" id="IPR011008">
    <property type="entry name" value="Dimeric_a/b-barrel"/>
</dbReference>
<sequence length="111" mass="12472">MSEIHVVAILTPAAGKGDRLKELLTTLATEVKSKEPDVKLKSKYEMFEQVNGEGVNVIFIQECYKDQVTFDAHFKTPWFGDMERTIPEENLLAAPLDLKTVKPFAGFASRL</sequence>
<dbReference type="Gene3D" id="3.30.70.100">
    <property type="match status" value="1"/>
</dbReference>